<organism evidence="5 6">
    <name type="scientific">Vogesella facilis</name>
    <dbReference type="NCBI Taxonomy" id="1655232"/>
    <lineage>
        <taxon>Bacteria</taxon>
        <taxon>Pseudomonadati</taxon>
        <taxon>Pseudomonadota</taxon>
        <taxon>Betaproteobacteria</taxon>
        <taxon>Neisseriales</taxon>
        <taxon>Chromobacteriaceae</taxon>
        <taxon>Vogesella</taxon>
    </lineage>
</organism>
<dbReference type="EMBL" id="JBHRXN010000010">
    <property type="protein sequence ID" value="MFC3531537.1"/>
    <property type="molecule type" value="Genomic_DNA"/>
</dbReference>
<gene>
    <name evidence="5" type="ORF">ACFOLG_05000</name>
</gene>
<dbReference type="InterPro" id="IPR000160">
    <property type="entry name" value="GGDEF_dom"/>
</dbReference>
<dbReference type="InterPro" id="IPR043128">
    <property type="entry name" value="Rev_trsase/Diguanyl_cyclase"/>
</dbReference>
<dbReference type="SUPFAM" id="SSF55073">
    <property type="entry name" value="Nucleotide cyclase"/>
    <property type="match status" value="1"/>
</dbReference>
<dbReference type="PROSITE" id="PS50887">
    <property type="entry name" value="GGDEF"/>
    <property type="match status" value="1"/>
</dbReference>
<evidence type="ECO:0000256" key="1">
    <source>
        <dbReference type="ARBA" id="ARBA00012528"/>
    </source>
</evidence>
<feature type="transmembrane region" description="Helical" evidence="3">
    <location>
        <begin position="185"/>
        <end position="205"/>
    </location>
</feature>
<comment type="catalytic activity">
    <reaction evidence="2">
        <text>2 GTP = 3',3'-c-di-GMP + 2 diphosphate</text>
        <dbReference type="Rhea" id="RHEA:24898"/>
        <dbReference type="ChEBI" id="CHEBI:33019"/>
        <dbReference type="ChEBI" id="CHEBI:37565"/>
        <dbReference type="ChEBI" id="CHEBI:58805"/>
        <dbReference type="EC" id="2.7.7.65"/>
    </reaction>
</comment>
<accession>A0ABV7RCN1</accession>
<keyword evidence="5" id="KW-0808">Transferase</keyword>
<feature type="transmembrane region" description="Helical" evidence="3">
    <location>
        <begin position="153"/>
        <end position="173"/>
    </location>
</feature>
<feature type="domain" description="GGDEF" evidence="4">
    <location>
        <begin position="247"/>
        <end position="381"/>
    </location>
</feature>
<dbReference type="Gene3D" id="3.30.70.270">
    <property type="match status" value="1"/>
</dbReference>
<keyword evidence="6" id="KW-1185">Reference proteome</keyword>
<keyword evidence="5" id="KW-0548">Nucleotidyltransferase</keyword>
<dbReference type="GO" id="GO:0052621">
    <property type="term" value="F:diguanylate cyclase activity"/>
    <property type="evidence" value="ECO:0007669"/>
    <property type="project" value="UniProtKB-EC"/>
</dbReference>
<keyword evidence="3" id="KW-0472">Membrane</keyword>
<feature type="transmembrane region" description="Helical" evidence="3">
    <location>
        <begin position="66"/>
        <end position="84"/>
    </location>
</feature>
<keyword evidence="3" id="KW-1133">Transmembrane helix</keyword>
<sequence>MDFFDSTTLMFCLALCHLLCGPLLWLLRAPGAGQRAQHYWLAYSLTSALLFGSTLLPLPWSANQQALLLNLLLLAKGGLLLAAFRHLLELPRPLLLQWPHGLPLLAFTLLASLLLPAGPALALALPLLLGIGINAQLAWQLLRPRPRPAAQTLAGGCLAALAGYQLLYLLAAMQDGALQLRFGPALALPLLLAAWLLPLCFLCLGRERELRSLRRQASQDPLTGLLNRRSFEEQARRMCALHARQGQTLALLVIDLDHFKRINDRYGHSHGDSALRNMAAIVAQHTRSSDLFGRIGGEEFCLLLPHTDTAGGREVAGKLAMHIRSVRVLAHEPASSLSASIGLASLQPAGAQSWPQLFEQADQRLYRAKHAGRDRLVWCDA</sequence>
<reference evidence="6" key="1">
    <citation type="journal article" date="2019" name="Int. J. Syst. Evol. Microbiol.">
        <title>The Global Catalogue of Microorganisms (GCM) 10K type strain sequencing project: providing services to taxonomists for standard genome sequencing and annotation.</title>
        <authorList>
            <consortium name="The Broad Institute Genomics Platform"/>
            <consortium name="The Broad Institute Genome Sequencing Center for Infectious Disease"/>
            <person name="Wu L."/>
            <person name="Ma J."/>
        </authorList>
    </citation>
    <scope>NUCLEOTIDE SEQUENCE [LARGE SCALE GENOMIC DNA]</scope>
    <source>
        <strain evidence="6">KCTC 42742</strain>
    </source>
</reference>
<evidence type="ECO:0000256" key="3">
    <source>
        <dbReference type="SAM" id="Phobius"/>
    </source>
</evidence>
<name>A0ABV7RCN1_9NEIS</name>
<evidence type="ECO:0000256" key="2">
    <source>
        <dbReference type="ARBA" id="ARBA00034247"/>
    </source>
</evidence>
<proteinExistence type="predicted"/>
<dbReference type="Proteomes" id="UP001595741">
    <property type="component" value="Unassembled WGS sequence"/>
</dbReference>
<comment type="caution">
    <text evidence="5">The sequence shown here is derived from an EMBL/GenBank/DDBJ whole genome shotgun (WGS) entry which is preliminary data.</text>
</comment>
<dbReference type="CDD" id="cd01949">
    <property type="entry name" value="GGDEF"/>
    <property type="match status" value="1"/>
</dbReference>
<feature type="transmembrane region" description="Helical" evidence="3">
    <location>
        <begin position="6"/>
        <end position="27"/>
    </location>
</feature>
<evidence type="ECO:0000313" key="6">
    <source>
        <dbReference type="Proteomes" id="UP001595741"/>
    </source>
</evidence>
<evidence type="ECO:0000259" key="4">
    <source>
        <dbReference type="PROSITE" id="PS50887"/>
    </source>
</evidence>
<dbReference type="NCBIfam" id="TIGR00254">
    <property type="entry name" value="GGDEF"/>
    <property type="match status" value="1"/>
</dbReference>
<dbReference type="InterPro" id="IPR029787">
    <property type="entry name" value="Nucleotide_cyclase"/>
</dbReference>
<dbReference type="RefSeq" id="WP_386089080.1">
    <property type="nucleotide sequence ID" value="NZ_JBHRXN010000010.1"/>
</dbReference>
<dbReference type="PANTHER" id="PTHR45138">
    <property type="entry name" value="REGULATORY COMPONENTS OF SENSORY TRANSDUCTION SYSTEM"/>
    <property type="match status" value="1"/>
</dbReference>
<dbReference type="Pfam" id="PF00990">
    <property type="entry name" value="GGDEF"/>
    <property type="match status" value="1"/>
</dbReference>
<protein>
    <recommendedName>
        <fullName evidence="1">diguanylate cyclase</fullName>
        <ecNumber evidence="1">2.7.7.65</ecNumber>
    </recommendedName>
</protein>
<dbReference type="InterPro" id="IPR050469">
    <property type="entry name" value="Diguanylate_Cyclase"/>
</dbReference>
<keyword evidence="3" id="KW-0812">Transmembrane</keyword>
<evidence type="ECO:0000313" key="5">
    <source>
        <dbReference type="EMBL" id="MFC3531537.1"/>
    </source>
</evidence>
<dbReference type="SMART" id="SM00267">
    <property type="entry name" value="GGDEF"/>
    <property type="match status" value="1"/>
</dbReference>
<dbReference type="EC" id="2.7.7.65" evidence="1"/>
<dbReference type="PANTHER" id="PTHR45138:SF9">
    <property type="entry name" value="DIGUANYLATE CYCLASE DGCM-RELATED"/>
    <property type="match status" value="1"/>
</dbReference>
<feature type="transmembrane region" description="Helical" evidence="3">
    <location>
        <begin position="39"/>
        <end position="60"/>
    </location>
</feature>